<evidence type="ECO:0000259" key="5">
    <source>
        <dbReference type="Pfam" id="PF00296"/>
    </source>
</evidence>
<protein>
    <submittedName>
        <fullName evidence="6">LLM class flavin-dependent oxidoreductase</fullName>
    </submittedName>
</protein>
<dbReference type="Proteomes" id="UP000588586">
    <property type="component" value="Unassembled WGS sequence"/>
</dbReference>
<evidence type="ECO:0000256" key="3">
    <source>
        <dbReference type="ARBA" id="ARBA00023002"/>
    </source>
</evidence>
<name>A0A849H682_9MICO</name>
<keyword evidence="4" id="KW-0503">Monooxygenase</keyword>
<feature type="domain" description="Luciferase-like" evidence="5">
    <location>
        <begin position="10"/>
        <end position="175"/>
    </location>
</feature>
<dbReference type="PANTHER" id="PTHR42847:SF4">
    <property type="entry name" value="ALKANESULFONATE MONOOXYGENASE-RELATED"/>
    <property type="match status" value="1"/>
</dbReference>
<dbReference type="InterPro" id="IPR050172">
    <property type="entry name" value="SsuD_RutA_monooxygenase"/>
</dbReference>
<dbReference type="PANTHER" id="PTHR42847">
    <property type="entry name" value="ALKANESULFONATE MONOOXYGENASE"/>
    <property type="match status" value="1"/>
</dbReference>
<dbReference type="EMBL" id="JABEPQ010000001">
    <property type="protein sequence ID" value="NNM45296.1"/>
    <property type="molecule type" value="Genomic_DNA"/>
</dbReference>
<dbReference type="RefSeq" id="WP_171242334.1">
    <property type="nucleotide sequence ID" value="NZ_JABEPQ010000001.1"/>
</dbReference>
<dbReference type="InterPro" id="IPR036661">
    <property type="entry name" value="Luciferase-like_sf"/>
</dbReference>
<keyword evidence="2" id="KW-0288">FMN</keyword>
<dbReference type="GO" id="GO:0008726">
    <property type="term" value="F:alkanesulfonate monooxygenase activity"/>
    <property type="evidence" value="ECO:0007669"/>
    <property type="project" value="TreeGrafter"/>
</dbReference>
<keyword evidence="7" id="KW-1185">Reference proteome</keyword>
<dbReference type="Pfam" id="PF00296">
    <property type="entry name" value="Bac_luciferase"/>
    <property type="match status" value="1"/>
</dbReference>
<dbReference type="Gene3D" id="3.20.20.30">
    <property type="entry name" value="Luciferase-like domain"/>
    <property type="match status" value="1"/>
</dbReference>
<organism evidence="6 7">
    <name type="scientific">Knoellia koreensis</name>
    <dbReference type="NCBI Taxonomy" id="2730921"/>
    <lineage>
        <taxon>Bacteria</taxon>
        <taxon>Bacillati</taxon>
        <taxon>Actinomycetota</taxon>
        <taxon>Actinomycetes</taxon>
        <taxon>Micrococcales</taxon>
        <taxon>Intrasporangiaceae</taxon>
        <taxon>Knoellia</taxon>
    </lineage>
</organism>
<dbReference type="InterPro" id="IPR011251">
    <property type="entry name" value="Luciferase-like_dom"/>
</dbReference>
<accession>A0A849H682</accession>
<proteinExistence type="predicted"/>
<dbReference type="GO" id="GO:0046306">
    <property type="term" value="P:alkanesulfonate catabolic process"/>
    <property type="evidence" value="ECO:0007669"/>
    <property type="project" value="TreeGrafter"/>
</dbReference>
<comment type="caution">
    <text evidence="6">The sequence shown here is derived from an EMBL/GenBank/DDBJ whole genome shotgun (WGS) entry which is preliminary data.</text>
</comment>
<reference evidence="6 7" key="1">
    <citation type="submission" date="2020-04" db="EMBL/GenBank/DDBJ databases">
        <title>Knoellia sp. isolate from air conditioner.</title>
        <authorList>
            <person name="Chea S."/>
            <person name="Kim D.-U."/>
        </authorList>
    </citation>
    <scope>NUCLEOTIDE SEQUENCE [LARGE SCALE GENOMIC DNA]</scope>
    <source>
        <strain evidence="6 7">DB2414S</strain>
    </source>
</reference>
<dbReference type="SUPFAM" id="SSF51679">
    <property type="entry name" value="Bacterial luciferase-like"/>
    <property type="match status" value="1"/>
</dbReference>
<evidence type="ECO:0000313" key="6">
    <source>
        <dbReference type="EMBL" id="NNM45296.1"/>
    </source>
</evidence>
<evidence type="ECO:0000256" key="2">
    <source>
        <dbReference type="ARBA" id="ARBA00022643"/>
    </source>
</evidence>
<sequence>MRYGFVVPYADAREFAELAALGEEHGWDGVFTWESLYGEHAWVSMAAAAMLTSRIRLGTLLTPASRHRPWDLASMVSTVDRLSGGRVTMAVGLGALHSGWTRFEADEGRRARAEKLDEGLAVMAGLFGEPETPFTFDGRHWQVGPVDGGAPVDGGPPGPPPPVQRPHPPVWVVGAWLKGKARQPSLARAARWDGLLASVVDPTRDGPGSGYDLNSYAEITSIVRGMREDAGLPWDGYDCVVEADSSGEFVQLEGTPADWADAGATWWVESWWSLPMDASGQAELRRRVQAGPPG</sequence>
<keyword evidence="3" id="KW-0560">Oxidoreductase</keyword>
<gene>
    <name evidence="6" type="ORF">HJG52_04665</name>
</gene>
<evidence type="ECO:0000256" key="4">
    <source>
        <dbReference type="ARBA" id="ARBA00023033"/>
    </source>
</evidence>
<evidence type="ECO:0000256" key="1">
    <source>
        <dbReference type="ARBA" id="ARBA00022630"/>
    </source>
</evidence>
<evidence type="ECO:0000313" key="7">
    <source>
        <dbReference type="Proteomes" id="UP000588586"/>
    </source>
</evidence>
<dbReference type="AlphaFoldDB" id="A0A849H682"/>
<keyword evidence="1" id="KW-0285">Flavoprotein</keyword>